<dbReference type="PANTHER" id="PTHR30566">
    <property type="entry name" value="YNAI-RELATED MECHANOSENSITIVE ION CHANNEL"/>
    <property type="match status" value="1"/>
</dbReference>
<dbReference type="Pfam" id="PF24956">
    <property type="entry name" value="Msl2-3_C"/>
    <property type="match status" value="1"/>
</dbReference>
<feature type="signal peptide" evidence="8">
    <location>
        <begin position="1"/>
        <end position="19"/>
    </location>
</feature>
<proteinExistence type="inferred from homology"/>
<feature type="transmembrane region" description="Helical" evidence="7">
    <location>
        <begin position="270"/>
        <end position="293"/>
    </location>
</feature>
<evidence type="ECO:0000256" key="4">
    <source>
        <dbReference type="ARBA" id="ARBA00022692"/>
    </source>
</evidence>
<organism evidence="12 13">
    <name type="scientific">Gilvimarinus algae</name>
    <dbReference type="NCBI Taxonomy" id="3058037"/>
    <lineage>
        <taxon>Bacteria</taxon>
        <taxon>Pseudomonadati</taxon>
        <taxon>Pseudomonadota</taxon>
        <taxon>Gammaproteobacteria</taxon>
        <taxon>Cellvibrionales</taxon>
        <taxon>Cellvibrionaceae</taxon>
        <taxon>Gilvimarinus</taxon>
    </lineage>
</organism>
<keyword evidence="5 7" id="KW-1133">Transmembrane helix</keyword>
<evidence type="ECO:0000313" key="13">
    <source>
        <dbReference type="Proteomes" id="UP001168380"/>
    </source>
</evidence>
<feature type="domain" description="Mechanosensitive ion channel transmembrane helices 2/3" evidence="10">
    <location>
        <begin position="312"/>
        <end position="353"/>
    </location>
</feature>
<keyword evidence="13" id="KW-1185">Reference proteome</keyword>
<dbReference type="Pfam" id="PF21088">
    <property type="entry name" value="MS_channel_1st"/>
    <property type="match status" value="1"/>
</dbReference>
<dbReference type="InterPro" id="IPR010920">
    <property type="entry name" value="LSM_dom_sf"/>
</dbReference>
<evidence type="ECO:0000256" key="7">
    <source>
        <dbReference type="SAM" id="Phobius"/>
    </source>
</evidence>
<evidence type="ECO:0000256" key="1">
    <source>
        <dbReference type="ARBA" id="ARBA00004651"/>
    </source>
</evidence>
<evidence type="ECO:0000256" key="6">
    <source>
        <dbReference type="ARBA" id="ARBA00023136"/>
    </source>
</evidence>
<accession>A0ABT8THN8</accession>
<dbReference type="InterPro" id="IPR056876">
    <property type="entry name" value="Msl2-3_C"/>
</dbReference>
<dbReference type="SUPFAM" id="SSF82861">
    <property type="entry name" value="Mechanosensitive channel protein MscS (YggB), transmembrane region"/>
    <property type="match status" value="1"/>
</dbReference>
<keyword evidence="3" id="KW-1003">Cell membrane</keyword>
<dbReference type="PANTHER" id="PTHR30566:SF5">
    <property type="entry name" value="MECHANOSENSITIVE ION CHANNEL PROTEIN 1, MITOCHONDRIAL-RELATED"/>
    <property type="match status" value="1"/>
</dbReference>
<dbReference type="Gene3D" id="1.10.287.1260">
    <property type="match status" value="1"/>
</dbReference>
<dbReference type="InterPro" id="IPR049142">
    <property type="entry name" value="MS_channel_1st"/>
</dbReference>
<feature type="transmembrane region" description="Helical" evidence="7">
    <location>
        <begin position="305"/>
        <end position="326"/>
    </location>
</feature>
<feature type="chain" id="PRO_5045251596" evidence="8">
    <location>
        <begin position="20"/>
        <end position="522"/>
    </location>
</feature>
<feature type="domain" description="Mechanosensitive ion channel protein 2/3 C-terminal" evidence="11">
    <location>
        <begin position="438"/>
        <end position="507"/>
    </location>
</feature>
<feature type="domain" description="Mechanosensitive ion channel MscS" evidence="9">
    <location>
        <begin position="355"/>
        <end position="420"/>
    </location>
</feature>
<feature type="transmembrane region" description="Helical" evidence="7">
    <location>
        <begin position="332"/>
        <end position="352"/>
    </location>
</feature>
<dbReference type="Gene3D" id="2.30.30.60">
    <property type="match status" value="1"/>
</dbReference>
<evidence type="ECO:0000256" key="3">
    <source>
        <dbReference type="ARBA" id="ARBA00022475"/>
    </source>
</evidence>
<keyword evidence="4 7" id="KW-0812">Transmembrane</keyword>
<evidence type="ECO:0000259" key="9">
    <source>
        <dbReference type="Pfam" id="PF00924"/>
    </source>
</evidence>
<evidence type="ECO:0000259" key="10">
    <source>
        <dbReference type="Pfam" id="PF21088"/>
    </source>
</evidence>
<dbReference type="InterPro" id="IPR011014">
    <property type="entry name" value="MscS_channel_TM-2"/>
</dbReference>
<evidence type="ECO:0000256" key="2">
    <source>
        <dbReference type="ARBA" id="ARBA00008017"/>
    </source>
</evidence>
<comment type="caution">
    <text evidence="12">The sequence shown here is derived from an EMBL/GenBank/DDBJ whole genome shotgun (WGS) entry which is preliminary data.</text>
</comment>
<dbReference type="InterPro" id="IPR006685">
    <property type="entry name" value="MscS_channel_2nd"/>
</dbReference>
<evidence type="ECO:0000256" key="5">
    <source>
        <dbReference type="ARBA" id="ARBA00022989"/>
    </source>
</evidence>
<name>A0ABT8THN8_9GAMM</name>
<feature type="transmembrane region" description="Helical" evidence="7">
    <location>
        <begin position="240"/>
        <end position="258"/>
    </location>
</feature>
<dbReference type="SUPFAM" id="SSF50182">
    <property type="entry name" value="Sm-like ribonucleoproteins"/>
    <property type="match status" value="1"/>
</dbReference>
<dbReference type="InterPro" id="IPR023408">
    <property type="entry name" value="MscS_beta-dom_sf"/>
</dbReference>
<comment type="subcellular location">
    <subcellularLocation>
        <location evidence="1">Cell membrane</location>
        <topology evidence="1">Multi-pass membrane protein</topology>
    </subcellularLocation>
</comment>
<feature type="transmembrane region" description="Helical" evidence="7">
    <location>
        <begin position="195"/>
        <end position="219"/>
    </location>
</feature>
<reference evidence="12" key="1">
    <citation type="submission" date="2023-07" db="EMBL/GenBank/DDBJ databases">
        <title>Gilvimarinus algae sp. nov., isolated from the surface of Kelp.</title>
        <authorList>
            <person name="Sun Y.Y."/>
            <person name="Gong Y."/>
            <person name="Du Z.J."/>
        </authorList>
    </citation>
    <scope>NUCLEOTIDE SEQUENCE</scope>
    <source>
        <strain evidence="12">SDUM040014</strain>
    </source>
</reference>
<protein>
    <submittedName>
        <fullName evidence="12">Mechanosensitive ion channel</fullName>
    </submittedName>
</protein>
<gene>
    <name evidence="12" type="ORF">QWI16_11955</name>
</gene>
<dbReference type="Pfam" id="PF00924">
    <property type="entry name" value="MS_channel_2nd"/>
    <property type="match status" value="1"/>
</dbReference>
<sequence length="522" mass="59265">MKPLLRLLLCVCLMGLALAAVGQEFTLKDVVESGSAEVQSQRREQPLASPLAAALALREAGQRQDWAQMAQYADFRYLPDDVLEQGQASLMRKLALIWEQHQILDLTSLSDDKTGRLNDGLPEFRERLGTLRHGQEVFDVLLQRVPDGDGAQVWKISNATVRQIPRLWDLFGYHPSLEKLERWLPEFRVFHMHNWQFVALLLLFVGAWLLSGLVKWLLLRVIARLSIYRDTMQRLIRRPLRLFVFFSTLNWGIYQLGLPLRARVLFDSGIFMFLAGLFLVLGVIEFILALYISRAVAKDENYSPGFVRPLVTIVKIVVIILAILFWLDNAGYNMATILTGLGIGSLAVALAAQKTLENVFGAFTLYIARPIKPGDFCRFGDVLGVVEEIGLRSTRMRKLDRTVVNVPNSVFSSRELENLSEIDRRLYRQKFCLDTATESETLSALLEDMREILGAHERVLELARRVHFEEILREGFVVQVNAYIDTADFAEFLQIAEALNVKLLAAIEKREIALARWVPAAG</sequence>
<keyword evidence="6 7" id="KW-0472">Membrane</keyword>
<evidence type="ECO:0000259" key="11">
    <source>
        <dbReference type="Pfam" id="PF24956"/>
    </source>
</evidence>
<keyword evidence="8" id="KW-0732">Signal</keyword>
<dbReference type="RefSeq" id="WP_302713414.1">
    <property type="nucleotide sequence ID" value="NZ_JAULRT010000059.1"/>
</dbReference>
<evidence type="ECO:0000313" key="12">
    <source>
        <dbReference type="EMBL" id="MDO3382883.1"/>
    </source>
</evidence>
<dbReference type="EMBL" id="JAULRT010000059">
    <property type="protein sequence ID" value="MDO3382883.1"/>
    <property type="molecule type" value="Genomic_DNA"/>
</dbReference>
<dbReference type="Proteomes" id="UP001168380">
    <property type="component" value="Unassembled WGS sequence"/>
</dbReference>
<evidence type="ECO:0000256" key="8">
    <source>
        <dbReference type="SAM" id="SignalP"/>
    </source>
</evidence>
<comment type="similarity">
    <text evidence="2">Belongs to the MscS (TC 1.A.23) family.</text>
</comment>